<evidence type="ECO:0000313" key="2">
    <source>
        <dbReference type="Proteomes" id="UP001630127"/>
    </source>
</evidence>
<accession>A0ABD2ZTJ1</accession>
<dbReference type="Proteomes" id="UP001630127">
    <property type="component" value="Unassembled WGS sequence"/>
</dbReference>
<organism evidence="1 2">
    <name type="scientific">Cinchona calisaya</name>
    <dbReference type="NCBI Taxonomy" id="153742"/>
    <lineage>
        <taxon>Eukaryota</taxon>
        <taxon>Viridiplantae</taxon>
        <taxon>Streptophyta</taxon>
        <taxon>Embryophyta</taxon>
        <taxon>Tracheophyta</taxon>
        <taxon>Spermatophyta</taxon>
        <taxon>Magnoliopsida</taxon>
        <taxon>eudicotyledons</taxon>
        <taxon>Gunneridae</taxon>
        <taxon>Pentapetalae</taxon>
        <taxon>asterids</taxon>
        <taxon>lamiids</taxon>
        <taxon>Gentianales</taxon>
        <taxon>Rubiaceae</taxon>
        <taxon>Cinchonoideae</taxon>
        <taxon>Cinchoneae</taxon>
        <taxon>Cinchona</taxon>
    </lineage>
</organism>
<evidence type="ECO:0000313" key="1">
    <source>
        <dbReference type="EMBL" id="KAL3522751.1"/>
    </source>
</evidence>
<name>A0ABD2ZTJ1_9GENT</name>
<reference evidence="1 2" key="1">
    <citation type="submission" date="2024-11" db="EMBL/GenBank/DDBJ databases">
        <title>A near-complete genome assembly of Cinchona calisaya.</title>
        <authorList>
            <person name="Lian D.C."/>
            <person name="Zhao X.W."/>
            <person name="Wei L."/>
        </authorList>
    </citation>
    <scope>NUCLEOTIDE SEQUENCE [LARGE SCALE GENOMIC DNA]</scope>
    <source>
        <tissue evidence="1">Nenye</tissue>
    </source>
</reference>
<comment type="caution">
    <text evidence="1">The sequence shown here is derived from an EMBL/GenBank/DDBJ whole genome shotgun (WGS) entry which is preliminary data.</text>
</comment>
<dbReference type="EMBL" id="JBJUIK010000007">
    <property type="protein sequence ID" value="KAL3522751.1"/>
    <property type="molecule type" value="Genomic_DNA"/>
</dbReference>
<gene>
    <name evidence="1" type="ORF">ACH5RR_015585</name>
</gene>
<protein>
    <submittedName>
        <fullName evidence="1">Uncharacterized protein</fullName>
    </submittedName>
</protein>
<proteinExistence type="predicted"/>
<keyword evidence="2" id="KW-1185">Reference proteome</keyword>
<dbReference type="AlphaFoldDB" id="A0ABD2ZTJ1"/>
<sequence>MDSLEITAGPTELPSKDELDLVIEKFTKELLAYFSELDCPNSSNEPLTMQEWKMDSRLLAQKLQQLDNLPSKQAKVPLYLKVTENHHPNLKVAQLWNGHRWEFFTP</sequence>